<dbReference type="Gene3D" id="1.25.60.10">
    <property type="entry name" value="MgtE N-terminal domain-like"/>
    <property type="match status" value="1"/>
</dbReference>
<accession>A0A7S0RN39</accession>
<evidence type="ECO:0000256" key="1">
    <source>
        <dbReference type="SAM" id="MobiDB-lite"/>
    </source>
</evidence>
<protein>
    <submittedName>
        <fullName evidence="3">Uncharacterized protein</fullName>
    </submittedName>
</protein>
<feature type="transmembrane region" description="Helical" evidence="2">
    <location>
        <begin position="259"/>
        <end position="281"/>
    </location>
</feature>
<reference evidence="3" key="1">
    <citation type="submission" date="2021-01" db="EMBL/GenBank/DDBJ databases">
        <authorList>
            <person name="Corre E."/>
            <person name="Pelletier E."/>
            <person name="Niang G."/>
            <person name="Scheremetjew M."/>
            <person name="Finn R."/>
            <person name="Kale V."/>
            <person name="Holt S."/>
            <person name="Cochrane G."/>
            <person name="Meng A."/>
            <person name="Brown T."/>
            <person name="Cohen L."/>
        </authorList>
    </citation>
    <scope>NUCLEOTIDE SEQUENCE</scope>
    <source>
        <strain evidence="3">CCMP722</strain>
    </source>
</reference>
<evidence type="ECO:0000313" key="3">
    <source>
        <dbReference type="EMBL" id="CAD8681559.1"/>
    </source>
</evidence>
<dbReference type="AlphaFoldDB" id="A0A7S0RN39"/>
<dbReference type="InterPro" id="IPR011002">
    <property type="entry name" value="FliG_a-hlx"/>
</dbReference>
<feature type="region of interest" description="Disordered" evidence="1">
    <location>
        <begin position="20"/>
        <end position="39"/>
    </location>
</feature>
<organism evidence="3">
    <name type="scientific">Pyramimonas obovata</name>
    <dbReference type="NCBI Taxonomy" id="1411642"/>
    <lineage>
        <taxon>Eukaryota</taxon>
        <taxon>Viridiplantae</taxon>
        <taxon>Chlorophyta</taxon>
        <taxon>Pyramimonadophyceae</taxon>
        <taxon>Pyramimonadales</taxon>
        <taxon>Pyramimonadaceae</taxon>
        <taxon>Pyramimonas</taxon>
        <taxon>Pyramimonas incertae sedis</taxon>
    </lineage>
</organism>
<evidence type="ECO:0000256" key="2">
    <source>
        <dbReference type="SAM" id="Phobius"/>
    </source>
</evidence>
<dbReference type="InterPro" id="IPR038076">
    <property type="entry name" value="MgtE_N_sf"/>
</dbReference>
<name>A0A7S0RN39_9CHLO</name>
<keyword evidence="2" id="KW-1133">Transmembrane helix</keyword>
<dbReference type="SUPFAM" id="SSF48029">
    <property type="entry name" value="FliG"/>
    <property type="match status" value="1"/>
</dbReference>
<dbReference type="EMBL" id="HBFA01030839">
    <property type="protein sequence ID" value="CAD8681559.1"/>
    <property type="molecule type" value="Transcribed_RNA"/>
</dbReference>
<keyword evidence="2" id="KW-0472">Membrane</keyword>
<sequence>MASLTFASYCSTPKVHVREPASMSRLQRRTHSSGGALYSSKSRLSDGHLRSCFTRPAFRSMFHRRATLLVPLAQNKEMNAGMAAELVGKMEVTEASKILSVLPPYKVVEIVEGAITFKRWETPALRAAQIFNKMETTRGAEVMRLLSQRTAIDILSRMDSDAAAKIVDQLEFPGGILLSMNADSAVNIVKASEKKKDLFRESEWKEFQELQELIQQRDVDIEGIEWYLMYAEQMSGGRLQLLNDQGRWEPFEESGLRGWLFLLVVVGIPTVLVFISLLDLVKAGQDIEKLIS</sequence>
<keyword evidence="2" id="KW-0812">Transmembrane</keyword>
<proteinExistence type="predicted"/>
<gene>
    <name evidence="3" type="ORF">POBO1169_LOCUS15525</name>
</gene>